<organism evidence="2 3">
    <name type="scientific">Phytophthora palmivora</name>
    <dbReference type="NCBI Taxonomy" id="4796"/>
    <lineage>
        <taxon>Eukaryota</taxon>
        <taxon>Sar</taxon>
        <taxon>Stramenopiles</taxon>
        <taxon>Oomycota</taxon>
        <taxon>Peronosporomycetes</taxon>
        <taxon>Peronosporales</taxon>
        <taxon>Peronosporaceae</taxon>
        <taxon>Phytophthora</taxon>
    </lineage>
</organism>
<accession>A0A2P4YGR3</accession>
<gene>
    <name evidence="2" type="ORF">PHPALM_5689</name>
</gene>
<evidence type="ECO:0000313" key="3">
    <source>
        <dbReference type="Proteomes" id="UP000237271"/>
    </source>
</evidence>
<dbReference type="EMBL" id="NCKW01003121">
    <property type="protein sequence ID" value="POM77000.1"/>
    <property type="molecule type" value="Genomic_DNA"/>
</dbReference>
<keyword evidence="3" id="KW-1185">Reference proteome</keyword>
<dbReference type="Proteomes" id="UP000237271">
    <property type="component" value="Unassembled WGS sequence"/>
</dbReference>
<comment type="caution">
    <text evidence="2">The sequence shown here is derived from an EMBL/GenBank/DDBJ whole genome shotgun (WGS) entry which is preliminary data.</text>
</comment>
<name>A0A2P4YGR3_9STRA</name>
<feature type="compositionally biased region" description="Polar residues" evidence="1">
    <location>
        <begin position="44"/>
        <end position="55"/>
    </location>
</feature>
<dbReference type="AlphaFoldDB" id="A0A2P4YGR3"/>
<feature type="compositionally biased region" description="Basic and acidic residues" evidence="1">
    <location>
        <begin position="12"/>
        <end position="27"/>
    </location>
</feature>
<feature type="region of interest" description="Disordered" evidence="1">
    <location>
        <begin position="1"/>
        <end position="100"/>
    </location>
</feature>
<sequence>MVRVPGSVGDSVFHRESQEDVQLKVEQGEQASSDLGSTMMPLNESRSADQQSARRNSADGREGDLDPDPDLEEKPLPPQVPSGTPTDLDFRRDPSTRQGRTIAATLQVGGTVMSQCQDPSEELHHENHKSGLHTYYFSRRI</sequence>
<proteinExistence type="predicted"/>
<dbReference type="OrthoDB" id="112943at2759"/>
<reference evidence="2 3" key="1">
    <citation type="journal article" date="2017" name="Genome Biol. Evol.">
        <title>Phytophthora megakarya and P. palmivora, closely related causal agents of cacao black pod rot, underwent increases in genome sizes and gene numbers by different mechanisms.</title>
        <authorList>
            <person name="Ali S.S."/>
            <person name="Shao J."/>
            <person name="Lary D.J."/>
            <person name="Kronmiller B."/>
            <person name="Shen D."/>
            <person name="Strem M.D."/>
            <person name="Amoako-Attah I."/>
            <person name="Akrofi A.Y."/>
            <person name="Begoude B.A."/>
            <person name="Ten Hoopen G.M."/>
            <person name="Coulibaly K."/>
            <person name="Kebe B.I."/>
            <person name="Melnick R.L."/>
            <person name="Guiltinan M.J."/>
            <person name="Tyler B.M."/>
            <person name="Meinhardt L.W."/>
            <person name="Bailey B.A."/>
        </authorList>
    </citation>
    <scope>NUCLEOTIDE SEQUENCE [LARGE SCALE GENOMIC DNA]</scope>
    <source>
        <strain evidence="3">sbr112.9</strain>
    </source>
</reference>
<evidence type="ECO:0000256" key="1">
    <source>
        <dbReference type="SAM" id="MobiDB-lite"/>
    </source>
</evidence>
<evidence type="ECO:0000313" key="2">
    <source>
        <dbReference type="EMBL" id="POM77000.1"/>
    </source>
</evidence>
<protein>
    <submittedName>
        <fullName evidence="2">Uncharacterized protein</fullName>
    </submittedName>
</protein>